<sequence length="332" mass="38843">MRKKKKILVKKKPLSLNKMVKTKMYMGHTPNEWNPHMQNLILGEKQGYHVIDVVQTLYNLKDVLLFIQESAKQNKKFLFIGTDKVIAPLIKEVANLCKSFYVNNRWFGGMLTNWKTIQQSLVQLKSLKEAEISGQWKFLKKKEILKKKAKLLYLEKNLIGLDGMENLPHIAIIIGQVGVLTAINECKKLGITTITFLDTNCNPILTDWNIPGNDDSYLSNQLILTFIKDSILFGQKEQVKIFEDQKQVIENSKLLKKNNFREETENFKAKKAPIQDLIKKNYNSASNNSSRKFNNTTINKKSYNKFNKYQHKHPNNQQKKYFKYNRFNHKNR</sequence>
<dbReference type="GeneID" id="63880501"/>
<dbReference type="PANTHER" id="PTHR12534">
    <property type="entry name" value="30S RIBOSOMAL PROTEIN S2 PROKARYOTIC AND ORGANELLAR"/>
    <property type="match status" value="1"/>
</dbReference>
<organism evidence="2">
    <name type="scientific">Prototheca wickerhamii</name>
    <dbReference type="NCBI Taxonomy" id="3111"/>
    <lineage>
        <taxon>Eukaryota</taxon>
        <taxon>Viridiplantae</taxon>
        <taxon>Chlorophyta</taxon>
        <taxon>core chlorophytes</taxon>
        <taxon>Trebouxiophyceae</taxon>
        <taxon>Chlorellales</taxon>
        <taxon>Chlorellaceae</taxon>
        <taxon>Prototheca</taxon>
    </lineage>
</organism>
<accession>A0A873HVP0</accession>
<dbReference type="GO" id="GO:0005763">
    <property type="term" value="C:mitochondrial small ribosomal subunit"/>
    <property type="evidence" value="ECO:0007669"/>
    <property type="project" value="TreeGrafter"/>
</dbReference>
<keyword evidence="2" id="KW-0934">Plastid</keyword>
<dbReference type="InterPro" id="IPR005706">
    <property type="entry name" value="Ribosomal_uS2_bac/mit/plastid"/>
</dbReference>
<keyword evidence="2" id="KW-0687">Ribonucleoprotein</keyword>
<dbReference type="RefSeq" id="YP_010040788.1">
    <property type="nucleotide sequence ID" value="NC_054192.1"/>
</dbReference>
<keyword evidence="2" id="KW-0689">Ribosomal protein</keyword>
<gene>
    <name evidence="2" type="primary">rps2</name>
    <name evidence="2" type="ORF">DBVPGpl_012</name>
</gene>
<evidence type="ECO:0000256" key="1">
    <source>
        <dbReference type="ARBA" id="ARBA00006242"/>
    </source>
</evidence>
<evidence type="ECO:0000313" key="2">
    <source>
        <dbReference type="EMBL" id="QOZ41684.1"/>
    </source>
</evidence>
<dbReference type="GO" id="GO:0006412">
    <property type="term" value="P:translation"/>
    <property type="evidence" value="ECO:0007669"/>
    <property type="project" value="InterPro"/>
</dbReference>
<dbReference type="Gene3D" id="1.10.287.610">
    <property type="entry name" value="Helix hairpin bin"/>
    <property type="match status" value="1"/>
</dbReference>
<dbReference type="PANTHER" id="PTHR12534:SF0">
    <property type="entry name" value="SMALL RIBOSOMAL SUBUNIT PROTEIN US2M"/>
    <property type="match status" value="1"/>
</dbReference>
<protein>
    <submittedName>
        <fullName evidence="2">Ribosomal protein S2</fullName>
    </submittedName>
</protein>
<dbReference type="InterPro" id="IPR001865">
    <property type="entry name" value="Ribosomal_uS2"/>
</dbReference>
<proteinExistence type="inferred from homology"/>
<dbReference type="Gene3D" id="3.40.50.10490">
    <property type="entry name" value="Glucose-6-phosphate isomerase like protein, domain 1"/>
    <property type="match status" value="1"/>
</dbReference>
<dbReference type="NCBIfam" id="TIGR01011">
    <property type="entry name" value="rpsB_bact"/>
    <property type="match status" value="1"/>
</dbReference>
<dbReference type="AlphaFoldDB" id="A0A873HVP0"/>
<dbReference type="PRINTS" id="PR00395">
    <property type="entry name" value="RIBOSOMALS2"/>
</dbReference>
<reference evidence="2" key="1">
    <citation type="journal article" name="Front. Plant Sci.">
        <title>Sequencing and Analysis of the Complete Organellar Genomes of Prototheca wickerhamii.</title>
        <authorList>
            <person name="Bakula Z."/>
            <person name="Gromadka R."/>
            <person name="Gawor J."/>
            <person name="Siedlecki P."/>
            <person name="Pomorski J.J."/>
            <person name="Maciszewski K."/>
            <person name="Gromadka A."/>
            <person name="Karnkowska A."/>
            <person name="Jagielski T."/>
        </authorList>
    </citation>
    <scope>NUCLEOTIDE SEQUENCE</scope>
    <source>
        <strain evidence="2">DBVPG</strain>
    </source>
</reference>
<dbReference type="GO" id="GO:0003735">
    <property type="term" value="F:structural constituent of ribosome"/>
    <property type="evidence" value="ECO:0007669"/>
    <property type="project" value="InterPro"/>
</dbReference>
<dbReference type="EMBL" id="MN794236">
    <property type="protein sequence ID" value="QOZ41684.1"/>
    <property type="molecule type" value="Genomic_DNA"/>
</dbReference>
<name>A0A873HVP0_PROWI</name>
<dbReference type="Pfam" id="PF00318">
    <property type="entry name" value="Ribosomal_S2"/>
    <property type="match status" value="1"/>
</dbReference>
<geneLocation type="non-photosynthetic plastid" evidence="2"/>
<dbReference type="InterPro" id="IPR023591">
    <property type="entry name" value="Ribosomal_uS2_flav_dom_sf"/>
</dbReference>
<dbReference type="CDD" id="cd01425">
    <property type="entry name" value="RPS2"/>
    <property type="match status" value="1"/>
</dbReference>
<dbReference type="HAMAP" id="MF_00291_B">
    <property type="entry name" value="Ribosomal_uS2_B"/>
    <property type="match status" value="1"/>
</dbReference>
<dbReference type="SUPFAM" id="SSF52313">
    <property type="entry name" value="Ribosomal protein S2"/>
    <property type="match status" value="1"/>
</dbReference>
<comment type="similarity">
    <text evidence="1">Belongs to the universal ribosomal protein uS2 family.</text>
</comment>